<reference evidence="1 2" key="1">
    <citation type="submission" date="2016-02" db="EMBL/GenBank/DDBJ databases">
        <title>Draft genome sequence of the strain BR 10247T Bradyrhizobium neotropicale isolated from nodules of Centrolobium paraense.</title>
        <authorList>
            <person name="Simoes-Araujo J.L."/>
            <person name="Barauna A.C."/>
            <person name="Silva K."/>
            <person name="Zilli J.E."/>
        </authorList>
    </citation>
    <scope>NUCLEOTIDE SEQUENCE [LARGE SCALE GENOMIC DNA]</scope>
    <source>
        <strain evidence="1 2">BR 10247</strain>
    </source>
</reference>
<proteinExistence type="predicted"/>
<dbReference type="Proteomes" id="UP000077173">
    <property type="component" value="Unassembled WGS sequence"/>
</dbReference>
<organism evidence="1 2">
    <name type="scientific">Bradyrhizobium neotropicale</name>
    <dbReference type="NCBI Taxonomy" id="1497615"/>
    <lineage>
        <taxon>Bacteria</taxon>
        <taxon>Pseudomonadati</taxon>
        <taxon>Pseudomonadota</taxon>
        <taxon>Alphaproteobacteria</taxon>
        <taxon>Hyphomicrobiales</taxon>
        <taxon>Nitrobacteraceae</taxon>
        <taxon>Bradyrhizobium</taxon>
    </lineage>
</organism>
<name>A0A176Z899_9BRAD</name>
<accession>A0A176Z899</accession>
<keyword evidence="2" id="KW-1185">Reference proteome</keyword>
<protein>
    <submittedName>
        <fullName evidence="1">Uncharacterized protein</fullName>
    </submittedName>
</protein>
<sequence>MSVSPERAAGSLSLDLQPVRAKGLPSSHSFFSAGNGDAWRLASYQEALSRLRIPDRTGGRNRWHGSAQADMLAGMSHYILDGHEPKRTDPVSWRRWYESADRVVARTEIGPDVIISTVFVGLDLGCEADRPLVFETEVMEAGIASVDARRERYPTWAEAERGHAKIVSEYRGI</sequence>
<dbReference type="EMBL" id="LSEF01000049">
    <property type="protein sequence ID" value="OAF16941.1"/>
    <property type="molecule type" value="Genomic_DNA"/>
</dbReference>
<evidence type="ECO:0000313" key="1">
    <source>
        <dbReference type="EMBL" id="OAF16941.1"/>
    </source>
</evidence>
<dbReference type="AlphaFoldDB" id="A0A176Z899"/>
<comment type="caution">
    <text evidence="1">The sequence shown here is derived from an EMBL/GenBank/DDBJ whole genome shotgun (WGS) entry which is preliminary data.</text>
</comment>
<evidence type="ECO:0000313" key="2">
    <source>
        <dbReference type="Proteomes" id="UP000077173"/>
    </source>
</evidence>
<gene>
    <name evidence="1" type="ORF">AXW67_00280</name>
</gene>